<dbReference type="EMBL" id="UYRU01016328">
    <property type="protein sequence ID" value="VDK51969.1"/>
    <property type="molecule type" value="Genomic_DNA"/>
</dbReference>
<accession>A0A3P6QSV4</accession>
<proteinExistence type="predicted"/>
<organism evidence="1 2">
    <name type="scientific">Dibothriocephalus latus</name>
    <name type="common">Fish tapeworm</name>
    <name type="synonym">Diphyllobothrium latum</name>
    <dbReference type="NCBI Taxonomy" id="60516"/>
    <lineage>
        <taxon>Eukaryota</taxon>
        <taxon>Metazoa</taxon>
        <taxon>Spiralia</taxon>
        <taxon>Lophotrochozoa</taxon>
        <taxon>Platyhelminthes</taxon>
        <taxon>Cestoda</taxon>
        <taxon>Eucestoda</taxon>
        <taxon>Diphyllobothriidea</taxon>
        <taxon>Diphyllobothriidae</taxon>
        <taxon>Dibothriocephalus</taxon>
    </lineage>
</organism>
<sequence>MSHVLQSSTVTLQEQAAECQELINLKHDSAMVQGASTAGSVNAVATAKP</sequence>
<evidence type="ECO:0000313" key="2">
    <source>
        <dbReference type="Proteomes" id="UP000281553"/>
    </source>
</evidence>
<reference evidence="1 2" key="1">
    <citation type="submission" date="2018-11" db="EMBL/GenBank/DDBJ databases">
        <authorList>
            <consortium name="Pathogen Informatics"/>
        </authorList>
    </citation>
    <scope>NUCLEOTIDE SEQUENCE [LARGE SCALE GENOMIC DNA]</scope>
</reference>
<dbReference type="AlphaFoldDB" id="A0A3P6QSV4"/>
<protein>
    <submittedName>
        <fullName evidence="1">Uncharacterized protein</fullName>
    </submittedName>
</protein>
<keyword evidence="2" id="KW-1185">Reference proteome</keyword>
<gene>
    <name evidence="1" type="ORF">DILT_LOCUS1875</name>
</gene>
<feature type="non-terminal residue" evidence="1">
    <location>
        <position position="49"/>
    </location>
</feature>
<evidence type="ECO:0000313" key="1">
    <source>
        <dbReference type="EMBL" id="VDK51969.1"/>
    </source>
</evidence>
<dbReference type="Proteomes" id="UP000281553">
    <property type="component" value="Unassembled WGS sequence"/>
</dbReference>
<name>A0A3P6QSV4_DIBLA</name>